<dbReference type="PANTHER" id="PTHR43792:SF8">
    <property type="entry name" value="[RIBOSOMAL PROTEIN US5]-ALANINE N-ACETYLTRANSFERASE"/>
    <property type="match status" value="1"/>
</dbReference>
<sequence>MDISVELISLEDADALLAFELDNRCWFEQHVPSRDDEFYTSLGVRNHISEFLSQYANGEMYPMLIRSNSQEICGRINIHRIESNTYSGELGYRIGKQFTSKGIASQAVGKLVDYLVSETQLNTLRAIVIRGNEGSQKVLERNGFTKVKNIASYTELHAEVRDAVEYELTLPKRAV</sequence>
<dbReference type="InterPro" id="IPR051531">
    <property type="entry name" value="N-acetyltransferase"/>
</dbReference>
<keyword evidence="5" id="KW-0614">Plasmid</keyword>
<dbReference type="RefSeq" id="WP_255232839.1">
    <property type="nucleotide sequence ID" value="NZ_CP090616.1"/>
</dbReference>
<dbReference type="PROSITE" id="PS51186">
    <property type="entry name" value="GNAT"/>
    <property type="match status" value="1"/>
</dbReference>
<proteinExistence type="inferred from homology"/>
<dbReference type="PANTHER" id="PTHR43792">
    <property type="entry name" value="GNAT FAMILY, PUTATIVE (AFU_ORTHOLOGUE AFUA_3G00765)-RELATED-RELATED"/>
    <property type="match status" value="1"/>
</dbReference>
<evidence type="ECO:0000313" key="6">
    <source>
        <dbReference type="Proteomes" id="UP001059120"/>
    </source>
</evidence>
<organism evidence="5 6">
    <name type="scientific">Vibrio pelagius</name>
    <dbReference type="NCBI Taxonomy" id="28169"/>
    <lineage>
        <taxon>Bacteria</taxon>
        <taxon>Pseudomonadati</taxon>
        <taxon>Pseudomonadota</taxon>
        <taxon>Gammaproteobacteria</taxon>
        <taxon>Vibrionales</taxon>
        <taxon>Vibrionaceae</taxon>
        <taxon>Vibrio</taxon>
    </lineage>
</organism>
<name>A0ABY5GA95_VIBPE</name>
<reference evidence="5" key="1">
    <citation type="submission" date="2022-01" db="EMBL/GenBank/DDBJ databases">
        <title>Alginate degradation mechanism of Vibrio pelagius WXL662.</title>
        <authorList>
            <person name="He X."/>
        </authorList>
    </citation>
    <scope>NUCLEOTIDE SEQUENCE</scope>
    <source>
        <strain evidence="5">WXL662</strain>
        <plasmid evidence="5">p_1</plasmid>
    </source>
</reference>
<geneLocation type="plasmid" evidence="5 6">
    <name>p_1</name>
</geneLocation>
<dbReference type="InterPro" id="IPR016181">
    <property type="entry name" value="Acyl_CoA_acyltransferase"/>
</dbReference>
<evidence type="ECO:0000259" key="4">
    <source>
        <dbReference type="PROSITE" id="PS51186"/>
    </source>
</evidence>
<feature type="domain" description="N-acetyltransferase" evidence="4">
    <location>
        <begin position="5"/>
        <end position="171"/>
    </location>
</feature>
<dbReference type="Pfam" id="PF13302">
    <property type="entry name" value="Acetyltransf_3"/>
    <property type="match status" value="1"/>
</dbReference>
<evidence type="ECO:0000256" key="3">
    <source>
        <dbReference type="ARBA" id="ARBA00038502"/>
    </source>
</evidence>
<evidence type="ECO:0000313" key="5">
    <source>
        <dbReference type="EMBL" id="UTT87127.1"/>
    </source>
</evidence>
<comment type="similarity">
    <text evidence="3">Belongs to the acetyltransferase family. RimJ subfamily.</text>
</comment>
<dbReference type="InterPro" id="IPR000182">
    <property type="entry name" value="GNAT_dom"/>
</dbReference>
<keyword evidence="6" id="KW-1185">Reference proteome</keyword>
<protein>
    <submittedName>
        <fullName evidence="5">GNAT family N-acetyltransferase</fullName>
    </submittedName>
</protein>
<keyword evidence="2" id="KW-0012">Acyltransferase</keyword>
<keyword evidence="1" id="KW-0808">Transferase</keyword>
<gene>
    <name evidence="5" type="ORF">LZI70_20120</name>
</gene>
<dbReference type="Gene3D" id="3.40.630.30">
    <property type="match status" value="1"/>
</dbReference>
<dbReference type="SUPFAM" id="SSF55729">
    <property type="entry name" value="Acyl-CoA N-acyltransferases (Nat)"/>
    <property type="match status" value="1"/>
</dbReference>
<accession>A0ABY5GA95</accession>
<evidence type="ECO:0000256" key="1">
    <source>
        <dbReference type="ARBA" id="ARBA00022679"/>
    </source>
</evidence>
<evidence type="ECO:0000256" key="2">
    <source>
        <dbReference type="ARBA" id="ARBA00023315"/>
    </source>
</evidence>
<dbReference type="EMBL" id="CP090616">
    <property type="protein sequence ID" value="UTT87127.1"/>
    <property type="molecule type" value="Genomic_DNA"/>
</dbReference>
<dbReference type="Proteomes" id="UP001059120">
    <property type="component" value="Plasmid p_1"/>
</dbReference>